<dbReference type="Pfam" id="PF11399">
    <property type="entry name" value="DUF3192"/>
    <property type="match status" value="1"/>
</dbReference>
<dbReference type="OrthoDB" id="6399368at2"/>
<dbReference type="STRING" id="584787.GCA_001247655_01023"/>
<organism evidence="3 4">
    <name type="scientific">Gallaecimonas pentaromativorans</name>
    <dbReference type="NCBI Taxonomy" id="584787"/>
    <lineage>
        <taxon>Bacteria</taxon>
        <taxon>Pseudomonadati</taxon>
        <taxon>Pseudomonadota</taxon>
        <taxon>Gammaproteobacteria</taxon>
        <taxon>Enterobacterales</taxon>
        <taxon>Gallaecimonadaceae</taxon>
        <taxon>Gallaecimonas</taxon>
    </lineage>
</organism>
<keyword evidence="4" id="KW-1185">Reference proteome</keyword>
<feature type="signal peptide" evidence="2">
    <location>
        <begin position="1"/>
        <end position="25"/>
    </location>
</feature>
<keyword evidence="1 2" id="KW-0732">Signal</keyword>
<sequence length="118" mass="13103">MKKSVARLALMTVFLLPLSACVVIADGDSDHDRSDHTKIERHNRDGIAGLSTGMSRADVTSKMGTPDFDDQLTDGHRVLFYRTQRKHGDGMTTRDECTPLIFSNDKLIGWGQLALDKL</sequence>
<protein>
    <submittedName>
        <fullName evidence="3">Uncharacterized protein DUF3192</fullName>
    </submittedName>
</protein>
<name>A0A3N1NUF8_9GAMM</name>
<evidence type="ECO:0000256" key="1">
    <source>
        <dbReference type="ARBA" id="ARBA00022729"/>
    </source>
</evidence>
<dbReference type="EMBL" id="RJUL01000010">
    <property type="protein sequence ID" value="ROQ22472.1"/>
    <property type="molecule type" value="Genomic_DNA"/>
</dbReference>
<dbReference type="Proteomes" id="UP000268033">
    <property type="component" value="Unassembled WGS sequence"/>
</dbReference>
<evidence type="ECO:0000256" key="2">
    <source>
        <dbReference type="SAM" id="SignalP"/>
    </source>
</evidence>
<dbReference type="InterPro" id="IPR037873">
    <property type="entry name" value="BamE-like"/>
</dbReference>
<reference evidence="3 4" key="1">
    <citation type="submission" date="2018-11" db="EMBL/GenBank/DDBJ databases">
        <title>Genomic Encyclopedia of Type Strains, Phase IV (KMG-IV): sequencing the most valuable type-strain genomes for metagenomic binning, comparative biology and taxonomic classification.</title>
        <authorList>
            <person name="Goeker M."/>
        </authorList>
    </citation>
    <scope>NUCLEOTIDE SEQUENCE [LARGE SCALE GENOMIC DNA]</scope>
    <source>
        <strain evidence="3 4">DSM 21945</strain>
    </source>
</reference>
<dbReference type="RefSeq" id="WP_050659918.1">
    <property type="nucleotide sequence ID" value="NZ_JBLXAC010000009.1"/>
</dbReference>
<gene>
    <name evidence="3" type="ORF">EDC28_110116</name>
</gene>
<accession>A0A3N1NUF8</accession>
<proteinExistence type="predicted"/>
<evidence type="ECO:0000313" key="4">
    <source>
        <dbReference type="Proteomes" id="UP000268033"/>
    </source>
</evidence>
<dbReference type="InterPro" id="IPR021534">
    <property type="entry name" value="DUF3192"/>
</dbReference>
<evidence type="ECO:0000313" key="3">
    <source>
        <dbReference type="EMBL" id="ROQ22472.1"/>
    </source>
</evidence>
<comment type="caution">
    <text evidence="3">The sequence shown here is derived from an EMBL/GenBank/DDBJ whole genome shotgun (WGS) entry which is preliminary data.</text>
</comment>
<feature type="chain" id="PRO_5018041118" evidence="2">
    <location>
        <begin position="26"/>
        <end position="118"/>
    </location>
</feature>
<dbReference type="Gene3D" id="3.30.1450.10">
    <property type="match status" value="1"/>
</dbReference>
<dbReference type="AlphaFoldDB" id="A0A3N1NUF8"/>